<dbReference type="PANTHER" id="PTHR47197">
    <property type="entry name" value="PROTEIN NIRF"/>
    <property type="match status" value="1"/>
</dbReference>
<feature type="chain" id="PRO_5046901151" evidence="1">
    <location>
        <begin position="32"/>
        <end position="470"/>
    </location>
</feature>
<keyword evidence="2" id="KW-0547">Nucleotide-binding</keyword>
<keyword evidence="2" id="KW-0067">ATP-binding</keyword>
<feature type="signal peptide" evidence="1">
    <location>
        <begin position="1"/>
        <end position="31"/>
    </location>
</feature>
<dbReference type="InterPro" id="IPR011048">
    <property type="entry name" value="Haem_d1_sf"/>
</dbReference>
<name>A0ABT3JWA3_9XANT</name>
<keyword evidence="3" id="KW-1185">Reference proteome</keyword>
<dbReference type="PANTHER" id="PTHR47197:SF3">
    <property type="entry name" value="DIHYDRO-HEME D1 DEHYDROGENASE"/>
    <property type="match status" value="1"/>
</dbReference>
<dbReference type="Proteomes" id="UP001209922">
    <property type="component" value="Unassembled WGS sequence"/>
</dbReference>
<proteinExistence type="predicted"/>
<dbReference type="InterPro" id="IPR051200">
    <property type="entry name" value="Host-pathogen_enzymatic-act"/>
</dbReference>
<dbReference type="EMBL" id="JAPCHY010000007">
    <property type="protein sequence ID" value="MCW4472758.1"/>
    <property type="molecule type" value="Genomic_DNA"/>
</dbReference>
<gene>
    <name evidence="2" type="ORF">OK345_09595</name>
</gene>
<evidence type="ECO:0000256" key="1">
    <source>
        <dbReference type="SAM" id="SignalP"/>
    </source>
</evidence>
<dbReference type="Gene3D" id="2.130.10.10">
    <property type="entry name" value="YVTN repeat-like/Quinoprotein amine dehydrogenase"/>
    <property type="match status" value="1"/>
</dbReference>
<evidence type="ECO:0000313" key="3">
    <source>
        <dbReference type="Proteomes" id="UP001209922"/>
    </source>
</evidence>
<dbReference type="RefSeq" id="WP_265127741.1">
    <property type="nucleotide sequence ID" value="NZ_JAPCHY010000007.1"/>
</dbReference>
<reference evidence="2 3" key="1">
    <citation type="submission" date="2022-10" db="EMBL/GenBank/DDBJ databases">
        <title>Xanthomonas sp. H13-6.</title>
        <authorList>
            <person name="Liu X."/>
            <person name="Deng Z."/>
            <person name="Jiang Y."/>
            <person name="Yu T."/>
            <person name="Ai J."/>
        </authorList>
    </citation>
    <scope>NUCLEOTIDE SEQUENCE [LARGE SCALE GENOMIC DNA]</scope>
    <source>
        <strain evidence="2 3">H13-6</strain>
    </source>
</reference>
<dbReference type="InterPro" id="IPR015943">
    <property type="entry name" value="WD40/YVTN_repeat-like_dom_sf"/>
</dbReference>
<accession>A0ABT3JWA3</accession>
<sequence>MKKKHQKSPGGILRTVLLALVLASAAGTAAAQAPGRGSAGPTVRATTPLIQAGDTVEVGGTGFKAGQKVTLSAAGDTLNALPFVADAEGRFSGRITVPGDASLGAWPVAIQAEGAADSSFDLKISRRLPLSGQERFSIAGNKLVQGLYQSAYSARSNAVYVTSAIGRPPVKQSELLKVDPATLQIVARAVPAPAPAREPQPGQKPRESGLYAVYGVAVDDARGTVWVTNSRQNTVAVYNQSDLSLVKQFPADAVPHARDVVIDAGQGKAFVSATSGSFVSVFDTRTLEQLEHIQIPSGKAGQDFRPASLELDADNGRLYAVGLGAAEVAVIDTASDKVEKVFPLDNARSAIGVGWDAENKRVLVVSQGSDNLLVVDPRTGKTVHDVYVGAGALNVDWDPASKLAYVSNRVAGTVAVVDTASGKLVANLDGGSNPNHVYADGKGNVFAINKSRGTDDPKGDRITRIAAKVQ</sequence>
<dbReference type="GO" id="GO:0005524">
    <property type="term" value="F:ATP binding"/>
    <property type="evidence" value="ECO:0007669"/>
    <property type="project" value="UniProtKB-KW"/>
</dbReference>
<organism evidence="2 3">
    <name type="scientific">Xanthomonas chitinilytica</name>
    <dbReference type="NCBI Taxonomy" id="2989819"/>
    <lineage>
        <taxon>Bacteria</taxon>
        <taxon>Pseudomonadati</taxon>
        <taxon>Pseudomonadota</taxon>
        <taxon>Gammaproteobacteria</taxon>
        <taxon>Lysobacterales</taxon>
        <taxon>Lysobacteraceae</taxon>
        <taxon>Xanthomonas</taxon>
    </lineage>
</organism>
<comment type="caution">
    <text evidence="2">The sequence shown here is derived from an EMBL/GenBank/DDBJ whole genome shotgun (WGS) entry which is preliminary data.</text>
</comment>
<protein>
    <submittedName>
        <fullName evidence="2">ATP-binding protein</fullName>
    </submittedName>
</protein>
<dbReference type="SUPFAM" id="SSF51004">
    <property type="entry name" value="C-terminal (heme d1) domain of cytochrome cd1-nitrite reductase"/>
    <property type="match status" value="1"/>
</dbReference>
<evidence type="ECO:0000313" key="2">
    <source>
        <dbReference type="EMBL" id="MCW4472758.1"/>
    </source>
</evidence>
<keyword evidence="1" id="KW-0732">Signal</keyword>